<dbReference type="AlphaFoldDB" id="A0A840AWL4"/>
<dbReference type="InterPro" id="IPR046531">
    <property type="entry name" value="DUF6596"/>
</dbReference>
<dbReference type="GO" id="GO:0003700">
    <property type="term" value="F:DNA-binding transcription factor activity"/>
    <property type="evidence" value="ECO:0007669"/>
    <property type="project" value="InterPro"/>
</dbReference>
<feature type="domain" description="RNA polymerase sigma-70 region 2" evidence="1">
    <location>
        <begin position="14"/>
        <end position="78"/>
    </location>
</feature>
<dbReference type="Pfam" id="PF20239">
    <property type="entry name" value="DUF6596"/>
    <property type="match status" value="1"/>
</dbReference>
<gene>
    <name evidence="3" type="ORF">GGR25_003849</name>
</gene>
<proteinExistence type="predicted"/>
<accession>A0A840AWL4</accession>
<dbReference type="Gene3D" id="1.10.1740.10">
    <property type="match status" value="1"/>
</dbReference>
<dbReference type="InterPro" id="IPR007627">
    <property type="entry name" value="RNA_pol_sigma70_r2"/>
</dbReference>
<evidence type="ECO:0000259" key="1">
    <source>
        <dbReference type="Pfam" id="PF04542"/>
    </source>
</evidence>
<evidence type="ECO:0000313" key="4">
    <source>
        <dbReference type="Proteomes" id="UP000553963"/>
    </source>
</evidence>
<dbReference type="InterPro" id="IPR013325">
    <property type="entry name" value="RNA_pol_sigma_r2"/>
</dbReference>
<reference evidence="3 4" key="1">
    <citation type="submission" date="2020-08" db="EMBL/GenBank/DDBJ databases">
        <title>Genomic Encyclopedia of Type Strains, Phase IV (KMG-IV): sequencing the most valuable type-strain genomes for metagenomic binning, comparative biology and taxonomic classification.</title>
        <authorList>
            <person name="Goeker M."/>
        </authorList>
    </citation>
    <scope>NUCLEOTIDE SEQUENCE [LARGE SCALE GENOMIC DNA]</scope>
    <source>
        <strain evidence="3 4">DSM 25966</strain>
    </source>
</reference>
<evidence type="ECO:0000259" key="2">
    <source>
        <dbReference type="Pfam" id="PF20239"/>
    </source>
</evidence>
<evidence type="ECO:0000313" key="3">
    <source>
        <dbReference type="EMBL" id="MBB3932785.1"/>
    </source>
</evidence>
<dbReference type="Pfam" id="PF04542">
    <property type="entry name" value="Sigma70_r2"/>
    <property type="match status" value="1"/>
</dbReference>
<dbReference type="PANTHER" id="PTHR47756">
    <property type="entry name" value="BLL6612 PROTEIN-RELATED"/>
    <property type="match status" value="1"/>
</dbReference>
<organism evidence="3 4">
    <name type="scientific">Kaistia hirudinis</name>
    <dbReference type="NCBI Taxonomy" id="1293440"/>
    <lineage>
        <taxon>Bacteria</taxon>
        <taxon>Pseudomonadati</taxon>
        <taxon>Pseudomonadota</taxon>
        <taxon>Alphaproteobacteria</taxon>
        <taxon>Hyphomicrobiales</taxon>
        <taxon>Kaistiaceae</taxon>
        <taxon>Kaistia</taxon>
    </lineage>
</organism>
<dbReference type="SUPFAM" id="SSF88946">
    <property type="entry name" value="Sigma2 domain of RNA polymerase sigma factors"/>
    <property type="match status" value="1"/>
</dbReference>
<name>A0A840AWL4_9HYPH</name>
<sequence>MNGEARRLAEAVARRSYSRLVALLAARSRDVAAAEDALADAFAAALDDWPARGAPDNPEAWLMTAARRKMTDAARRRQTGEAFAAAFRDLADEIDTADPAAIPDRRLALLFAVAHPALDADLHAPLMLQVVLALDAKRIASAFLTSPAAMAKRLVRAKAKIREAGIPFEIPDRAAMPERLDAVLAAIYAAFSEGWGDPEAGGRDLTGEAVFLARIVAELLPQEAEALGLVALLLHVDARQAARRTEAGDYVPLSEQDPARWNADAINEAEALLRRAAALGQIGRYQLEAALQSAHVARRLSGRDNGDAVLRLYDALIRVAPSPVVAVNRALALAEVEGPAAGLAALAALDGDPRLAQYQPYWAARAELLARTDAREEAASAFDRAIGLASDPAVRRFLQRRRETLRCPEEPAADGWTRPGPR</sequence>
<dbReference type="Proteomes" id="UP000553963">
    <property type="component" value="Unassembled WGS sequence"/>
</dbReference>
<protein>
    <submittedName>
        <fullName evidence="3">RNA polymerase sigma-70 factor (ECF subfamily)</fullName>
    </submittedName>
</protein>
<feature type="domain" description="DUF6596" evidence="2">
    <location>
        <begin position="179"/>
        <end position="277"/>
    </location>
</feature>
<dbReference type="GO" id="GO:0006352">
    <property type="term" value="P:DNA-templated transcription initiation"/>
    <property type="evidence" value="ECO:0007669"/>
    <property type="project" value="InterPro"/>
</dbReference>
<dbReference type="RefSeq" id="WP_210300023.1">
    <property type="nucleotide sequence ID" value="NZ_JACIDS010000005.1"/>
</dbReference>
<keyword evidence="4" id="KW-1185">Reference proteome</keyword>
<dbReference type="EMBL" id="JACIDS010000005">
    <property type="protein sequence ID" value="MBB3932785.1"/>
    <property type="molecule type" value="Genomic_DNA"/>
</dbReference>
<dbReference type="PANTHER" id="PTHR47756:SF2">
    <property type="entry name" value="BLL6612 PROTEIN"/>
    <property type="match status" value="1"/>
</dbReference>
<comment type="caution">
    <text evidence="3">The sequence shown here is derived from an EMBL/GenBank/DDBJ whole genome shotgun (WGS) entry which is preliminary data.</text>
</comment>